<dbReference type="GO" id="GO:0008233">
    <property type="term" value="F:peptidase activity"/>
    <property type="evidence" value="ECO:0007669"/>
    <property type="project" value="UniProtKB-KW"/>
</dbReference>
<sequence>MFRSIRNRLPQIPYKIDHADSLAIPTVRDLLYETLQRGKSEQQDLVIVCIGTDRSTGDSLGPLVGTFLKRSLHHSVIHQNQNVYVYGTLDQPVHAVNLQETIAAIQKNHNRPFILAIDACLGKLANVGTIQLAHGPLKPGAGVNKELPEIGDMHITGIVNVGGFMEYFVLQNTRLHLVMSMAECISNIIKETMLLNYKQKLSTFYIQSENPSLYMQ</sequence>
<proteinExistence type="predicted"/>
<dbReference type="Gene3D" id="3.40.50.1450">
    <property type="entry name" value="HybD-like"/>
    <property type="match status" value="1"/>
</dbReference>
<evidence type="ECO:0000313" key="1">
    <source>
        <dbReference type="EMBL" id="UOF91743.1"/>
    </source>
</evidence>
<accession>A0ABY4CR98</accession>
<dbReference type="SUPFAM" id="SSF53163">
    <property type="entry name" value="HybD-like"/>
    <property type="match status" value="1"/>
</dbReference>
<name>A0ABY4CR98_9BACL</name>
<keyword evidence="2" id="KW-1185">Reference proteome</keyword>
<dbReference type="GO" id="GO:0006508">
    <property type="term" value="P:proteolysis"/>
    <property type="evidence" value="ECO:0007669"/>
    <property type="project" value="UniProtKB-KW"/>
</dbReference>
<dbReference type="InterPro" id="IPR023430">
    <property type="entry name" value="Pept_HybD-like_dom_sf"/>
</dbReference>
<dbReference type="Proteomes" id="UP000830167">
    <property type="component" value="Chromosome"/>
</dbReference>
<reference evidence="1" key="1">
    <citation type="submission" date="2021-12" db="EMBL/GenBank/DDBJ databases">
        <title>Alicyclobacillaceae gen. nov., sp. nov., isolated from chalcocite enrichment system.</title>
        <authorList>
            <person name="Jiang Z."/>
        </authorList>
    </citation>
    <scope>NUCLEOTIDE SEQUENCE</scope>
    <source>
        <strain evidence="1">MYW30-H2</strain>
    </source>
</reference>
<dbReference type="RefSeq" id="WP_347438431.1">
    <property type="nucleotide sequence ID" value="NZ_CP089291.1"/>
</dbReference>
<organism evidence="1 2">
    <name type="scientific">Fodinisporobacter ferrooxydans</name>
    <dbReference type="NCBI Taxonomy" id="2901836"/>
    <lineage>
        <taxon>Bacteria</taxon>
        <taxon>Bacillati</taxon>
        <taxon>Bacillota</taxon>
        <taxon>Bacilli</taxon>
        <taxon>Bacillales</taxon>
        <taxon>Alicyclobacillaceae</taxon>
        <taxon>Fodinisporobacter</taxon>
    </lineage>
</organism>
<protein>
    <submittedName>
        <fullName evidence="1">Spore protease YyaC</fullName>
    </submittedName>
</protein>
<dbReference type="NCBIfam" id="TIGR02841">
    <property type="entry name" value="spore_YyaC"/>
    <property type="match status" value="1"/>
</dbReference>
<gene>
    <name evidence="1" type="primary">yyaC</name>
    <name evidence="1" type="ORF">LSG31_05700</name>
</gene>
<dbReference type="Pfam" id="PF06866">
    <property type="entry name" value="DUF1256"/>
    <property type="match status" value="1"/>
</dbReference>
<dbReference type="InterPro" id="IPR009665">
    <property type="entry name" value="YyaC"/>
</dbReference>
<keyword evidence="1" id="KW-0645">Protease</keyword>
<evidence type="ECO:0000313" key="2">
    <source>
        <dbReference type="Proteomes" id="UP000830167"/>
    </source>
</evidence>
<dbReference type="EMBL" id="CP089291">
    <property type="protein sequence ID" value="UOF91743.1"/>
    <property type="molecule type" value="Genomic_DNA"/>
</dbReference>
<keyword evidence="1" id="KW-0378">Hydrolase</keyword>